<organism evidence="3 4">
    <name type="scientific">Linnemannia hyalina</name>
    <dbReference type="NCBI Taxonomy" id="64524"/>
    <lineage>
        <taxon>Eukaryota</taxon>
        <taxon>Fungi</taxon>
        <taxon>Fungi incertae sedis</taxon>
        <taxon>Mucoromycota</taxon>
        <taxon>Mortierellomycotina</taxon>
        <taxon>Mortierellomycetes</taxon>
        <taxon>Mortierellales</taxon>
        <taxon>Mortierellaceae</taxon>
        <taxon>Linnemannia</taxon>
    </lineage>
</organism>
<dbReference type="EMBL" id="JAHRHY010000012">
    <property type="protein sequence ID" value="KAG9065246.1"/>
    <property type="molecule type" value="Genomic_DNA"/>
</dbReference>
<evidence type="ECO:0000256" key="1">
    <source>
        <dbReference type="SAM" id="MobiDB-lite"/>
    </source>
</evidence>
<feature type="region of interest" description="Disordered" evidence="1">
    <location>
        <begin position="1"/>
        <end position="39"/>
    </location>
</feature>
<reference evidence="3" key="1">
    <citation type="submission" date="2021-06" db="EMBL/GenBank/DDBJ databases">
        <title>Genome Sequence of Mortierella hyaline Strain SCG-10, a Cold-Adapted, Nitrate-Reducing Fungus Isolated from Soil in Minnesota, USA.</title>
        <authorList>
            <person name="Aldossari N."/>
        </authorList>
    </citation>
    <scope>NUCLEOTIDE SEQUENCE</scope>
    <source>
        <strain evidence="3">SCG-10</strain>
    </source>
</reference>
<dbReference type="GO" id="GO:0016409">
    <property type="term" value="F:palmitoyltransferase activity"/>
    <property type="evidence" value="ECO:0007669"/>
    <property type="project" value="InterPro"/>
</dbReference>
<keyword evidence="4" id="KW-1185">Reference proteome</keyword>
<dbReference type="AlphaFoldDB" id="A0A9P8BRQ9"/>
<keyword evidence="2" id="KW-0812">Transmembrane</keyword>
<protein>
    <submittedName>
        <fullName evidence="3">Uncharacterized protein</fullName>
    </submittedName>
</protein>
<name>A0A9P8BRQ9_9FUNG</name>
<keyword evidence="2" id="KW-0472">Membrane</keyword>
<evidence type="ECO:0000313" key="3">
    <source>
        <dbReference type="EMBL" id="KAG9065246.1"/>
    </source>
</evidence>
<dbReference type="PANTHER" id="PTHR12246">
    <property type="entry name" value="PALMITOYLTRANSFERASE ZDHHC16"/>
    <property type="match status" value="1"/>
</dbReference>
<dbReference type="Proteomes" id="UP000707451">
    <property type="component" value="Unassembled WGS sequence"/>
</dbReference>
<evidence type="ECO:0000256" key="2">
    <source>
        <dbReference type="SAM" id="Phobius"/>
    </source>
</evidence>
<dbReference type="OrthoDB" id="9909019at2759"/>
<sequence length="244" mass="27046">MPDNIEFQPLATSDPLDDDQPITTSTTPKKPNPHSPKHNSFAAQIERLGDMAISGLGPVLISLAFLLLSVTIGDAMFQDVLGEMETYTATPPICKRSCVYFVIVGAGPFMLAADASSDNNWPYWMDRSLVAFSEVLAVAIGVAVGGMGIWHWYLALTAQTTLEQYNNAYMKKICKKRGETFTNMYDFGIIGNFQDIFNIGPRGHYPWYTALLPIRIPPIGNGKRYERSGRGYVLDFGDDDEDMV</sequence>
<proteinExistence type="predicted"/>
<feature type="transmembrane region" description="Helical" evidence="2">
    <location>
        <begin position="135"/>
        <end position="156"/>
    </location>
</feature>
<keyword evidence="2" id="KW-1133">Transmembrane helix</keyword>
<dbReference type="InterPro" id="IPR039859">
    <property type="entry name" value="PFA4/ZDH16/20/ERF2-like"/>
</dbReference>
<accession>A0A9P8BRQ9</accession>
<feature type="transmembrane region" description="Helical" evidence="2">
    <location>
        <begin position="98"/>
        <end position="115"/>
    </location>
</feature>
<gene>
    <name evidence="3" type="ORF">KI688_002569</name>
</gene>
<feature type="transmembrane region" description="Helical" evidence="2">
    <location>
        <begin position="56"/>
        <end position="77"/>
    </location>
</feature>
<comment type="caution">
    <text evidence="3">The sequence shown here is derived from an EMBL/GenBank/DDBJ whole genome shotgun (WGS) entry which is preliminary data.</text>
</comment>
<evidence type="ECO:0000313" key="4">
    <source>
        <dbReference type="Proteomes" id="UP000707451"/>
    </source>
</evidence>